<dbReference type="GO" id="GO:0006506">
    <property type="term" value="P:GPI anchor biosynthetic process"/>
    <property type="evidence" value="ECO:0007669"/>
    <property type="project" value="UniProtKB-KW"/>
</dbReference>
<comment type="pathway">
    <text evidence="2">Glycolipid biosynthesis; glycosylphosphatidylinositol-anchor biosynthesis.</text>
</comment>
<keyword evidence="5" id="KW-0808">Transferase</keyword>
<dbReference type="OrthoDB" id="10053904at2759"/>
<evidence type="ECO:0000256" key="8">
    <source>
        <dbReference type="ARBA" id="ARBA00022989"/>
    </source>
</evidence>
<feature type="transmembrane region" description="Helical" evidence="11">
    <location>
        <begin position="226"/>
        <end position="245"/>
    </location>
</feature>
<evidence type="ECO:0000256" key="2">
    <source>
        <dbReference type="ARBA" id="ARBA00004687"/>
    </source>
</evidence>
<evidence type="ECO:0000313" key="13">
    <source>
        <dbReference type="EMBL" id="CAH1263822.1"/>
    </source>
</evidence>
<dbReference type="Proteomes" id="UP000838412">
    <property type="component" value="Chromosome 4"/>
</dbReference>
<evidence type="ECO:0000256" key="10">
    <source>
        <dbReference type="ARBA" id="ARBA00038466"/>
    </source>
</evidence>
<protein>
    <recommendedName>
        <fullName evidence="11">Mannosyltransferase</fullName>
        <ecNumber evidence="11">2.4.1.-</ecNumber>
    </recommendedName>
</protein>
<feature type="region of interest" description="Disordered" evidence="12">
    <location>
        <begin position="538"/>
        <end position="558"/>
    </location>
</feature>
<evidence type="ECO:0000256" key="6">
    <source>
        <dbReference type="ARBA" id="ARBA00022692"/>
    </source>
</evidence>
<feature type="compositionally biased region" description="Basic residues" evidence="12">
    <location>
        <begin position="1"/>
        <end position="14"/>
    </location>
</feature>
<comment type="subcellular location">
    <subcellularLocation>
        <location evidence="1 11">Endoplasmic reticulum membrane</location>
        <topology evidence="1 11">Multi-pass membrane protein</topology>
    </subcellularLocation>
</comment>
<name>A0A8J9ZX43_BRALA</name>
<comment type="similarity">
    <text evidence="10">Belongs to the glycosyltransferase 22 family. PIGZ subfamily.</text>
</comment>
<evidence type="ECO:0000313" key="14">
    <source>
        <dbReference type="Proteomes" id="UP000838412"/>
    </source>
</evidence>
<reference evidence="13" key="1">
    <citation type="submission" date="2022-01" db="EMBL/GenBank/DDBJ databases">
        <authorList>
            <person name="Braso-Vives M."/>
        </authorList>
    </citation>
    <scope>NUCLEOTIDE SEQUENCE</scope>
</reference>
<dbReference type="PANTHER" id="PTHR22760:SF3">
    <property type="entry name" value="GPI MANNOSYLTRANSFERASE 4"/>
    <property type="match status" value="1"/>
</dbReference>
<evidence type="ECO:0000256" key="9">
    <source>
        <dbReference type="ARBA" id="ARBA00023136"/>
    </source>
</evidence>
<evidence type="ECO:0000256" key="11">
    <source>
        <dbReference type="RuleBase" id="RU363075"/>
    </source>
</evidence>
<dbReference type="GO" id="GO:0000026">
    <property type="term" value="F:alpha-1,2-mannosyltransferase activity"/>
    <property type="evidence" value="ECO:0007669"/>
    <property type="project" value="TreeGrafter"/>
</dbReference>
<evidence type="ECO:0000256" key="4">
    <source>
        <dbReference type="ARBA" id="ARBA00022676"/>
    </source>
</evidence>
<sequence length="558" mass="62147">MTRATKGKSKRRNHAVTQQKQTAGACKDFASKGRETDRSSGEGEPCSELPLFPQWTCYVVRMVTMSVRVHITNKHDWILHPDEIFQSIEVAFSEVYGYGFRSYEFGPVPRVNDTTSAGFAVEAERSAGMYAMRSFMYPRFLAMIMMVADQGGLQIGPLQSQEIPAPDWLREDGRVLRIGHTIVSSLLPSATYRLTWKLYGCDDVANMAAILVALSDHLTILGTHTLINSFLSPFFFLGIAGIISLKKNTPERHLGSIKLHTDSDKELGSVSNFPSLVWGVVLGLVCYIRVDACLFLGVIVMSTTLPIQSNLTTLLGQFARSEDGSVKSWAFGNHGDSGEVNMALSFIGRQRDTTGVFLDYPVYMTGGYSVLCRDVPIIGKVQHEYREWSQKERTRLPSTLSLAGRVEVSVASFSKVAFLASEKNWLLLIRRLIDRPVYNYAIVPEGKTFLRTGFSMVKRFESVAVLRRNDSAEENAALQTLRRKIPIGPNASVLEGEARTLLTLGNIDMAVERLHAALGLEPTRTSAQWLLQSVFKAEKRKQPTESSKFKDQTPRVAN</sequence>
<feature type="region of interest" description="Disordered" evidence="12">
    <location>
        <begin position="1"/>
        <end position="46"/>
    </location>
</feature>
<accession>A0A8J9ZX43</accession>
<comment type="caution">
    <text evidence="11">Lacks conserved residue(s) required for the propagation of feature annotation.</text>
</comment>
<keyword evidence="4 11" id="KW-0328">Glycosyltransferase</keyword>
<evidence type="ECO:0000256" key="3">
    <source>
        <dbReference type="ARBA" id="ARBA00022502"/>
    </source>
</evidence>
<proteinExistence type="inferred from homology"/>
<keyword evidence="8 11" id="KW-1133">Transmembrane helix</keyword>
<evidence type="ECO:0000256" key="5">
    <source>
        <dbReference type="ARBA" id="ARBA00022679"/>
    </source>
</evidence>
<keyword evidence="3" id="KW-0337">GPI-anchor biosynthesis</keyword>
<keyword evidence="9 11" id="KW-0472">Membrane</keyword>
<feature type="compositionally biased region" description="Basic and acidic residues" evidence="12">
    <location>
        <begin position="29"/>
        <end position="41"/>
    </location>
</feature>
<keyword evidence="14" id="KW-1185">Reference proteome</keyword>
<dbReference type="GO" id="GO:0005789">
    <property type="term" value="C:endoplasmic reticulum membrane"/>
    <property type="evidence" value="ECO:0007669"/>
    <property type="project" value="UniProtKB-SubCell"/>
</dbReference>
<gene>
    <name evidence="13" type="primary">Hypp2774</name>
    <name evidence="13" type="ORF">BLAG_LOCUS18391</name>
</gene>
<dbReference type="PANTHER" id="PTHR22760">
    <property type="entry name" value="GLYCOSYLTRANSFERASE"/>
    <property type="match status" value="1"/>
</dbReference>
<organism evidence="13 14">
    <name type="scientific">Branchiostoma lanceolatum</name>
    <name type="common">Common lancelet</name>
    <name type="synonym">Amphioxus lanceolatum</name>
    <dbReference type="NCBI Taxonomy" id="7740"/>
    <lineage>
        <taxon>Eukaryota</taxon>
        <taxon>Metazoa</taxon>
        <taxon>Chordata</taxon>
        <taxon>Cephalochordata</taxon>
        <taxon>Leptocardii</taxon>
        <taxon>Amphioxiformes</taxon>
        <taxon>Branchiostomatidae</taxon>
        <taxon>Branchiostoma</taxon>
    </lineage>
</organism>
<evidence type="ECO:0000256" key="1">
    <source>
        <dbReference type="ARBA" id="ARBA00004477"/>
    </source>
</evidence>
<evidence type="ECO:0000256" key="7">
    <source>
        <dbReference type="ARBA" id="ARBA00022824"/>
    </source>
</evidence>
<evidence type="ECO:0000256" key="12">
    <source>
        <dbReference type="SAM" id="MobiDB-lite"/>
    </source>
</evidence>
<keyword evidence="7 11" id="KW-0256">Endoplasmic reticulum</keyword>
<dbReference type="AlphaFoldDB" id="A0A8J9ZX43"/>
<dbReference type="InterPro" id="IPR005599">
    <property type="entry name" value="GPI_mannosylTrfase"/>
</dbReference>
<feature type="transmembrane region" description="Helical" evidence="11">
    <location>
        <begin position="276"/>
        <end position="300"/>
    </location>
</feature>
<dbReference type="EC" id="2.4.1.-" evidence="11"/>
<dbReference type="EMBL" id="OV696689">
    <property type="protein sequence ID" value="CAH1263822.1"/>
    <property type="molecule type" value="Genomic_DNA"/>
</dbReference>
<keyword evidence="6 11" id="KW-0812">Transmembrane</keyword>